<evidence type="ECO:0000313" key="3">
    <source>
        <dbReference type="EMBL" id="CAH9112586.1"/>
    </source>
</evidence>
<evidence type="ECO:0008006" key="5">
    <source>
        <dbReference type="Google" id="ProtNLM"/>
    </source>
</evidence>
<dbReference type="InterPro" id="IPR055357">
    <property type="entry name" value="LRR_At1g61320_AtMIF1"/>
</dbReference>
<dbReference type="Pfam" id="PF00646">
    <property type="entry name" value="F-box"/>
    <property type="match status" value="1"/>
</dbReference>
<sequence>MYDIGTPPAPQSPPALFSAQTLHESLEQSPIRFGFSAQAEAGDAERSPWISSRYQGHKREENRELMVQNINQLPDEVICFILSRLTVGDAVSARLSSVNWLCLPDSRSVLQFDRLNIFGEQSSCKHGPSEFVKIVNRFLDVWMGQRIHTLIVDFTLTDDHAAHIDRWIATAIRMNAEEIELDCHCDGKEKYVFPFHMICSRMAPYLKRLCLKLCTLNISFMWSSNLLTTLSLSQVPLNQSGMECILASCSSLESLSLFYCKLPKTVCINGQLECLKELIIWDSLDKIELKCPKLEFYEYYGSNCLLAFAYVPVLREAKLHLRYKRRFSELLDQLTRNAPQLQVLSLSVMIEVQPSLATLAMTNLKKLDLLVLVRVGFDYLTITHVFNSCPMLEMITLQLKRRTDPCRREQREYHDHPLIKLKQVKMGGYCDQSNELELLIYLLKNAVSLEEMVVEALTERAKEKARTTLLLPPEKKINPSAQVVIM</sequence>
<comment type="caution">
    <text evidence="3">The sequence shown here is derived from an EMBL/GenBank/DDBJ whole genome shotgun (WGS) entry which is preliminary data.</text>
</comment>
<evidence type="ECO:0000259" key="1">
    <source>
        <dbReference type="Pfam" id="PF00646"/>
    </source>
</evidence>
<dbReference type="SUPFAM" id="SSF81383">
    <property type="entry name" value="F-box domain"/>
    <property type="match status" value="1"/>
</dbReference>
<dbReference type="AlphaFoldDB" id="A0AAV0DY43"/>
<dbReference type="Proteomes" id="UP001152523">
    <property type="component" value="Unassembled WGS sequence"/>
</dbReference>
<evidence type="ECO:0000259" key="2">
    <source>
        <dbReference type="Pfam" id="PF23622"/>
    </source>
</evidence>
<dbReference type="Pfam" id="PF23622">
    <property type="entry name" value="LRR_At1g61320_AtMIF1"/>
    <property type="match status" value="1"/>
</dbReference>
<evidence type="ECO:0000313" key="4">
    <source>
        <dbReference type="Proteomes" id="UP001152523"/>
    </source>
</evidence>
<name>A0AAV0DY43_9ASTE</name>
<dbReference type="PANTHER" id="PTHR34145:SF28">
    <property type="entry name" value="F-BOX DOMAIN-CONTAINING PROTEIN"/>
    <property type="match status" value="1"/>
</dbReference>
<accession>A0AAV0DY43</accession>
<feature type="domain" description="F-box" evidence="1">
    <location>
        <begin position="70"/>
        <end position="108"/>
    </location>
</feature>
<gene>
    <name evidence="3" type="ORF">CEPIT_LOCUS20001</name>
</gene>
<dbReference type="InterPro" id="IPR053772">
    <property type="entry name" value="At1g61320/At1g61330-like"/>
</dbReference>
<dbReference type="SUPFAM" id="SSF52047">
    <property type="entry name" value="RNI-like"/>
    <property type="match status" value="1"/>
</dbReference>
<dbReference type="EMBL" id="CAMAPF010000198">
    <property type="protein sequence ID" value="CAH9112586.1"/>
    <property type="molecule type" value="Genomic_DNA"/>
</dbReference>
<dbReference type="InterPro" id="IPR036047">
    <property type="entry name" value="F-box-like_dom_sf"/>
</dbReference>
<proteinExistence type="predicted"/>
<dbReference type="InterPro" id="IPR001810">
    <property type="entry name" value="F-box_dom"/>
</dbReference>
<dbReference type="InterPro" id="IPR032675">
    <property type="entry name" value="LRR_dom_sf"/>
</dbReference>
<dbReference type="Gene3D" id="3.80.10.10">
    <property type="entry name" value="Ribonuclease Inhibitor"/>
    <property type="match status" value="1"/>
</dbReference>
<organism evidence="3 4">
    <name type="scientific">Cuscuta epithymum</name>
    <dbReference type="NCBI Taxonomy" id="186058"/>
    <lineage>
        <taxon>Eukaryota</taxon>
        <taxon>Viridiplantae</taxon>
        <taxon>Streptophyta</taxon>
        <taxon>Embryophyta</taxon>
        <taxon>Tracheophyta</taxon>
        <taxon>Spermatophyta</taxon>
        <taxon>Magnoliopsida</taxon>
        <taxon>eudicotyledons</taxon>
        <taxon>Gunneridae</taxon>
        <taxon>Pentapetalae</taxon>
        <taxon>asterids</taxon>
        <taxon>lamiids</taxon>
        <taxon>Solanales</taxon>
        <taxon>Convolvulaceae</taxon>
        <taxon>Cuscuteae</taxon>
        <taxon>Cuscuta</taxon>
        <taxon>Cuscuta subgen. Cuscuta</taxon>
    </lineage>
</organism>
<feature type="domain" description="At1g61320/AtMIF1 LRR" evidence="2">
    <location>
        <begin position="151"/>
        <end position="464"/>
    </location>
</feature>
<reference evidence="3" key="1">
    <citation type="submission" date="2022-07" db="EMBL/GenBank/DDBJ databases">
        <authorList>
            <person name="Macas J."/>
            <person name="Novak P."/>
            <person name="Neumann P."/>
        </authorList>
    </citation>
    <scope>NUCLEOTIDE SEQUENCE</scope>
</reference>
<protein>
    <recommendedName>
        <fullName evidence="5">F-box domain-containing protein</fullName>
    </recommendedName>
</protein>
<keyword evidence="4" id="KW-1185">Reference proteome</keyword>
<dbReference type="PANTHER" id="PTHR34145">
    <property type="entry name" value="OS02G0105600 PROTEIN"/>
    <property type="match status" value="1"/>
</dbReference>